<evidence type="ECO:0000256" key="1">
    <source>
        <dbReference type="ARBA" id="ARBA00023016"/>
    </source>
</evidence>
<dbReference type="Pfam" id="PF00011">
    <property type="entry name" value="HSP20"/>
    <property type="match status" value="1"/>
</dbReference>
<proteinExistence type="inferred from homology"/>
<dbReference type="InterPro" id="IPR002068">
    <property type="entry name" value="A-crystallin/Hsp20_dom"/>
</dbReference>
<organism evidence="5 6">
    <name type="scientific">Oceanobacillus oncorhynchi</name>
    <dbReference type="NCBI Taxonomy" id="545501"/>
    <lineage>
        <taxon>Bacteria</taxon>
        <taxon>Bacillati</taxon>
        <taxon>Bacillota</taxon>
        <taxon>Bacilli</taxon>
        <taxon>Bacillales</taxon>
        <taxon>Bacillaceae</taxon>
        <taxon>Oceanobacillus</taxon>
    </lineage>
</organism>
<dbReference type="STRING" id="545501.BN997_00872"/>
<gene>
    <name evidence="5" type="ORF">BN997_00872</name>
</gene>
<dbReference type="GO" id="GO:0009408">
    <property type="term" value="P:response to heat"/>
    <property type="evidence" value="ECO:0007669"/>
    <property type="project" value="InterPro"/>
</dbReference>
<dbReference type="PROSITE" id="PS01031">
    <property type="entry name" value="SHSP"/>
    <property type="match status" value="1"/>
</dbReference>
<evidence type="ECO:0000259" key="4">
    <source>
        <dbReference type="PROSITE" id="PS01031"/>
    </source>
</evidence>
<keyword evidence="6" id="KW-1185">Reference proteome</keyword>
<evidence type="ECO:0000313" key="5">
    <source>
        <dbReference type="EMBL" id="CEI81056.1"/>
    </source>
</evidence>
<evidence type="ECO:0000256" key="3">
    <source>
        <dbReference type="RuleBase" id="RU003616"/>
    </source>
</evidence>
<dbReference type="PANTHER" id="PTHR46733:SF4">
    <property type="entry name" value="HEAT SHOCK PROTEIN 21, CHLOROPLASTIC"/>
    <property type="match status" value="1"/>
</dbReference>
<keyword evidence="1" id="KW-0346">Stress response</keyword>
<dbReference type="SUPFAM" id="SSF49764">
    <property type="entry name" value="HSP20-like chaperones"/>
    <property type="match status" value="1"/>
</dbReference>
<dbReference type="Proteomes" id="UP000040453">
    <property type="component" value="Unassembled WGS sequence"/>
</dbReference>
<dbReference type="CDD" id="cd06464">
    <property type="entry name" value="ACD_sHsps-like"/>
    <property type="match status" value="1"/>
</dbReference>
<dbReference type="EMBL" id="CDGG01000001">
    <property type="protein sequence ID" value="CEI81056.1"/>
    <property type="molecule type" value="Genomic_DNA"/>
</dbReference>
<sequence length="156" mass="18225">MDPDKHDSRSDKKKVFPENWNIDFTPFQEFVDRMDNLFSRSFKSFQGQILNDFPAEIIEEKNHVYVKAEVPGYRRQDIQIEIIGNQIKIILNKDESLSVQTEKENVNKKSTERKERIITLPFNIPKKSITATLENGILIIKIPNQSISPHIIDIED</sequence>
<comment type="similarity">
    <text evidence="2 3">Belongs to the small heat shock protein (HSP20) family.</text>
</comment>
<dbReference type="AlphaFoldDB" id="A0A0A1MPQ3"/>
<dbReference type="InterPro" id="IPR044587">
    <property type="entry name" value="HSP21-like"/>
</dbReference>
<name>A0A0A1MPQ3_9BACI</name>
<protein>
    <submittedName>
        <fullName evidence="5">Hsp20/alpha crystallin family protein</fullName>
    </submittedName>
</protein>
<evidence type="ECO:0000313" key="6">
    <source>
        <dbReference type="Proteomes" id="UP000040453"/>
    </source>
</evidence>
<dbReference type="PANTHER" id="PTHR46733">
    <property type="entry name" value="26.5 KDA HEAT SHOCK PROTEIN, MITOCHONDRIAL"/>
    <property type="match status" value="1"/>
</dbReference>
<evidence type="ECO:0000256" key="2">
    <source>
        <dbReference type="PROSITE-ProRule" id="PRU00285"/>
    </source>
</evidence>
<dbReference type="Gene3D" id="2.60.40.790">
    <property type="match status" value="1"/>
</dbReference>
<reference evidence="5 6" key="1">
    <citation type="submission" date="2014-11" db="EMBL/GenBank/DDBJ databases">
        <authorList>
            <person name="Urmite Genomes Urmite Genomes"/>
        </authorList>
    </citation>
    <scope>NUCLEOTIDE SEQUENCE [LARGE SCALE GENOMIC DNA]</scope>
    <source>
        <strain evidence="5 6">Oc5</strain>
    </source>
</reference>
<dbReference type="InterPro" id="IPR008978">
    <property type="entry name" value="HSP20-like_chaperone"/>
</dbReference>
<accession>A0A0A1MPQ3</accession>
<dbReference type="OrthoDB" id="1806521at2"/>
<feature type="domain" description="SHSP" evidence="4">
    <location>
        <begin position="46"/>
        <end position="156"/>
    </location>
</feature>